<feature type="active site" description="Proton donor/acceptor" evidence="10">
    <location>
        <position position="96"/>
    </location>
</feature>
<comment type="catalytic activity">
    <reaction evidence="7">
        <text>L-alanine + NAD(+) + H2O = pyruvate + NH4(+) + NADH + H(+)</text>
        <dbReference type="Rhea" id="RHEA:18405"/>
        <dbReference type="ChEBI" id="CHEBI:15361"/>
        <dbReference type="ChEBI" id="CHEBI:15377"/>
        <dbReference type="ChEBI" id="CHEBI:15378"/>
        <dbReference type="ChEBI" id="CHEBI:28938"/>
        <dbReference type="ChEBI" id="CHEBI:57540"/>
        <dbReference type="ChEBI" id="CHEBI:57945"/>
        <dbReference type="ChEBI" id="CHEBI:57972"/>
        <dbReference type="EC" id="1.4.1.1"/>
    </reaction>
    <physiologicalReaction direction="left-to-right" evidence="7">
        <dbReference type="Rhea" id="RHEA:18406"/>
    </physiologicalReaction>
</comment>
<dbReference type="InterPro" id="IPR008141">
    <property type="entry name" value="Ala_DH"/>
</dbReference>
<dbReference type="Pfam" id="PF01262">
    <property type="entry name" value="AlaDh_PNT_C"/>
    <property type="match status" value="1"/>
</dbReference>
<feature type="binding site" evidence="12">
    <location>
        <position position="198"/>
    </location>
    <ligand>
        <name>NAD(+)</name>
        <dbReference type="ChEBI" id="CHEBI:57540"/>
    </ligand>
</feature>
<feature type="domain" description="Alanine dehydrogenase/pyridine nucleotide transhydrogenase N-terminal" evidence="15">
    <location>
        <begin position="4"/>
        <end position="137"/>
    </location>
</feature>
<keyword evidence="13" id="KW-0479">Metal-binding</keyword>
<evidence type="ECO:0000256" key="2">
    <source>
        <dbReference type="ARBA" id="ARBA00011643"/>
    </source>
</evidence>
<dbReference type="EC" id="1.4.1.1" evidence="3 9"/>
<feature type="binding site" evidence="12">
    <location>
        <position position="203"/>
    </location>
    <ligand>
        <name>NAD(+)</name>
        <dbReference type="ChEBI" id="CHEBI:57540"/>
    </ligand>
</feature>
<dbReference type="RefSeq" id="WP_012174495.1">
    <property type="nucleotide sequence ID" value="NC_009943.1"/>
</dbReference>
<evidence type="ECO:0000256" key="10">
    <source>
        <dbReference type="PIRSR" id="PIRSR000183-1"/>
    </source>
</evidence>
<dbReference type="EMBL" id="CP000859">
    <property type="protein sequence ID" value="ABW66877.1"/>
    <property type="molecule type" value="Genomic_DNA"/>
</dbReference>
<evidence type="ECO:0000256" key="11">
    <source>
        <dbReference type="PIRSR" id="PIRSR000183-2"/>
    </source>
</evidence>
<evidence type="ECO:0000313" key="17">
    <source>
        <dbReference type="Proteomes" id="UP000008561"/>
    </source>
</evidence>
<dbReference type="SMART" id="SM01002">
    <property type="entry name" value="AlaDh_PNT_C"/>
    <property type="match status" value="1"/>
</dbReference>
<feature type="binding site" evidence="12">
    <location>
        <position position="134"/>
    </location>
    <ligand>
        <name>NAD(+)</name>
        <dbReference type="ChEBI" id="CHEBI:57540"/>
    </ligand>
</feature>
<dbReference type="InterPro" id="IPR036291">
    <property type="entry name" value="NAD(P)-bd_dom_sf"/>
</dbReference>
<dbReference type="KEGG" id="dol:Dole_1068"/>
<evidence type="ECO:0000256" key="13">
    <source>
        <dbReference type="PIRSR" id="PIRSR000183-4"/>
    </source>
</evidence>
<feature type="binding site" evidence="11">
    <location>
        <position position="75"/>
    </location>
    <ligand>
        <name>substrate</name>
    </ligand>
</feature>
<protein>
    <recommendedName>
        <fullName evidence="3 9">Alanine dehydrogenase</fullName>
        <ecNumber evidence="3 9">1.4.1.1</ecNumber>
    </recommendedName>
</protein>
<dbReference type="GO" id="GO:0042853">
    <property type="term" value="P:L-alanine catabolic process"/>
    <property type="evidence" value="ECO:0007669"/>
    <property type="project" value="InterPro"/>
</dbReference>
<dbReference type="SUPFAM" id="SSF52283">
    <property type="entry name" value="Formate/glycerate dehydrogenase catalytic domain-like"/>
    <property type="match status" value="1"/>
</dbReference>
<feature type="binding site" evidence="12">
    <location>
        <position position="279"/>
    </location>
    <ligand>
        <name>NAD(+)</name>
        <dbReference type="ChEBI" id="CHEBI:57540"/>
    </ligand>
</feature>
<comment type="pathway">
    <text evidence="8">Organosulfur degradation; alkanesulfonate degradation.</text>
</comment>
<comment type="cofactor">
    <cofactor evidence="13">
        <name>Mg(2+)</name>
        <dbReference type="ChEBI" id="CHEBI:18420"/>
    </cofactor>
    <text evidence="13">Binds 1 Mg(2+) ion per subunit.</text>
</comment>
<dbReference type="FunFam" id="3.40.50.720:FF:000049">
    <property type="entry name" value="Alanine dehydrogenase"/>
    <property type="match status" value="1"/>
</dbReference>
<evidence type="ECO:0000313" key="16">
    <source>
        <dbReference type="EMBL" id="ABW66877.1"/>
    </source>
</evidence>
<feature type="active site" description="Proton donor/acceptor" evidence="10">
    <location>
        <position position="270"/>
    </location>
</feature>
<dbReference type="HOGENOM" id="CLU_003376_3_0_7"/>
<dbReference type="PANTHER" id="PTHR42795:SF1">
    <property type="entry name" value="ALANINE DEHYDROGENASE"/>
    <property type="match status" value="1"/>
</dbReference>
<dbReference type="Proteomes" id="UP000008561">
    <property type="component" value="Chromosome"/>
</dbReference>
<dbReference type="SMART" id="SM01003">
    <property type="entry name" value="AlaDh_PNT_N"/>
    <property type="match status" value="1"/>
</dbReference>
<proteinExistence type="inferred from homology"/>
<feature type="binding site" evidence="11">
    <location>
        <position position="15"/>
    </location>
    <ligand>
        <name>substrate</name>
    </ligand>
</feature>
<feature type="binding site" evidence="13">
    <location>
        <position position="323"/>
    </location>
    <ligand>
        <name>Mg(2+)</name>
        <dbReference type="ChEBI" id="CHEBI:18420"/>
    </ligand>
</feature>
<dbReference type="SUPFAM" id="SSF51735">
    <property type="entry name" value="NAD(P)-binding Rossmann-fold domains"/>
    <property type="match status" value="1"/>
</dbReference>
<keyword evidence="6 9" id="KW-0520">NAD</keyword>
<evidence type="ECO:0000259" key="15">
    <source>
        <dbReference type="SMART" id="SM01003"/>
    </source>
</evidence>
<evidence type="ECO:0000259" key="14">
    <source>
        <dbReference type="SMART" id="SM01002"/>
    </source>
</evidence>
<evidence type="ECO:0000256" key="9">
    <source>
        <dbReference type="PIRNR" id="PIRNR000183"/>
    </source>
</evidence>
<dbReference type="GO" id="GO:0005886">
    <property type="term" value="C:plasma membrane"/>
    <property type="evidence" value="ECO:0007669"/>
    <property type="project" value="TreeGrafter"/>
</dbReference>
<name>A8ZX21_DESOH</name>
<feature type="binding site" evidence="12">
    <location>
        <begin position="298"/>
        <end position="301"/>
    </location>
    <ligand>
        <name>NAD(+)</name>
        <dbReference type="ChEBI" id="CHEBI:57540"/>
    </ligand>
</feature>
<feature type="binding site" evidence="12">
    <location>
        <begin position="239"/>
        <end position="240"/>
    </location>
    <ligand>
        <name>NAD(+)</name>
        <dbReference type="ChEBI" id="CHEBI:57540"/>
    </ligand>
</feature>
<comment type="subunit">
    <text evidence="2">Homohexamer.</text>
</comment>
<keyword evidence="13" id="KW-0460">Magnesium</keyword>
<sequence length="371" mass="39465">MKIGIPREIKKLEKRVAVTPAGVEAFVAKGHKIYVETGAGAGLGISDEVFQQAGAAVLSTADDVWHEAEMIIKVKEPIEPEFDRMKPGQILFTYLHLAADSELTRKLLGKKVIGIAYETVQLNDGSLPLFAPMSEVAGRLAVQMGCFCLESKNGGQGLLLSGVPGVPPANVTIIGGGISGLNAAHLAVGMGARVTILDINLNRLRYIEDIFHSRIVTKMSNTRNLEESVSTADLVIGSVLIPGAKAPKLITREVLASMKNGSAFVDIAIDQGGCASTSRPTTHDNPTFVEEGVVHYCVTNMPGAVPMTSTYALTNVTLPYALELADKGCDLALEENESLAKGLNVYHGQLRNEKVAESLGMDCCHVPISCN</sequence>
<dbReference type="Gene3D" id="3.40.50.720">
    <property type="entry name" value="NAD(P)-binding Rossmann-like Domain"/>
    <property type="match status" value="2"/>
</dbReference>
<dbReference type="Pfam" id="PF05222">
    <property type="entry name" value="AlaDh_PNT_N"/>
    <property type="match status" value="1"/>
</dbReference>
<dbReference type="CDD" id="cd05305">
    <property type="entry name" value="L-AlaDH"/>
    <property type="match status" value="1"/>
</dbReference>
<evidence type="ECO:0000256" key="7">
    <source>
        <dbReference type="ARBA" id="ARBA00050811"/>
    </source>
</evidence>
<dbReference type="GO" id="GO:0000166">
    <property type="term" value="F:nucleotide binding"/>
    <property type="evidence" value="ECO:0007669"/>
    <property type="project" value="UniProtKB-KW"/>
</dbReference>
<dbReference type="PIRSF" id="PIRSF000183">
    <property type="entry name" value="Alanine_dh"/>
    <property type="match status" value="1"/>
</dbReference>
<feature type="binding site" evidence="12">
    <location>
        <begin position="267"/>
        <end position="270"/>
    </location>
    <ligand>
        <name>NAD(+)</name>
        <dbReference type="ChEBI" id="CHEBI:57540"/>
    </ligand>
</feature>
<evidence type="ECO:0000256" key="1">
    <source>
        <dbReference type="ARBA" id="ARBA00005689"/>
    </source>
</evidence>
<dbReference type="GO" id="GO:0000286">
    <property type="term" value="F:alanine dehydrogenase activity"/>
    <property type="evidence" value="ECO:0007669"/>
    <property type="project" value="UniProtKB-UniRule"/>
</dbReference>
<keyword evidence="5 9" id="KW-0560">Oxidoreductase</keyword>
<dbReference type="AlphaFoldDB" id="A8ZX21"/>
<feature type="binding site" evidence="12">
    <location>
        <position position="220"/>
    </location>
    <ligand>
        <name>NAD(+)</name>
        <dbReference type="ChEBI" id="CHEBI:57540"/>
    </ligand>
</feature>
<organism evidence="16 17">
    <name type="scientific">Desulfosudis oleivorans (strain DSM 6200 / JCM 39069 / Hxd3)</name>
    <name type="common">Desulfococcus oleovorans</name>
    <dbReference type="NCBI Taxonomy" id="96561"/>
    <lineage>
        <taxon>Bacteria</taxon>
        <taxon>Pseudomonadati</taxon>
        <taxon>Thermodesulfobacteriota</taxon>
        <taxon>Desulfobacteria</taxon>
        <taxon>Desulfobacterales</taxon>
        <taxon>Desulfosudaceae</taxon>
        <taxon>Desulfosudis</taxon>
    </lineage>
</organism>
<evidence type="ECO:0000256" key="6">
    <source>
        <dbReference type="ARBA" id="ARBA00023027"/>
    </source>
</evidence>
<dbReference type="NCBIfam" id="TIGR00518">
    <property type="entry name" value="alaDH"/>
    <property type="match status" value="1"/>
</dbReference>
<dbReference type="InterPro" id="IPR007698">
    <property type="entry name" value="AlaDH/PNT_NAD(H)-bd"/>
</dbReference>
<evidence type="ECO:0000256" key="3">
    <source>
        <dbReference type="ARBA" id="ARBA00012897"/>
    </source>
</evidence>
<evidence type="ECO:0000256" key="12">
    <source>
        <dbReference type="PIRSR" id="PIRSR000183-3"/>
    </source>
</evidence>
<dbReference type="InterPro" id="IPR007886">
    <property type="entry name" value="AlaDH/PNT_N"/>
</dbReference>
<dbReference type="OrthoDB" id="9804592at2"/>
<reference evidence="16 17" key="1">
    <citation type="submission" date="2007-10" db="EMBL/GenBank/DDBJ databases">
        <title>Complete sequence of Desulfococcus oleovorans Hxd3.</title>
        <authorList>
            <consortium name="US DOE Joint Genome Institute"/>
            <person name="Copeland A."/>
            <person name="Lucas S."/>
            <person name="Lapidus A."/>
            <person name="Barry K."/>
            <person name="Glavina del Rio T."/>
            <person name="Dalin E."/>
            <person name="Tice H."/>
            <person name="Pitluck S."/>
            <person name="Kiss H."/>
            <person name="Brettin T."/>
            <person name="Bruce D."/>
            <person name="Detter J.C."/>
            <person name="Han C."/>
            <person name="Schmutz J."/>
            <person name="Larimer F."/>
            <person name="Land M."/>
            <person name="Hauser L."/>
            <person name="Kyrpides N."/>
            <person name="Kim E."/>
            <person name="Wawrik B."/>
            <person name="Richardson P."/>
        </authorList>
    </citation>
    <scope>NUCLEOTIDE SEQUENCE [LARGE SCALE GENOMIC DNA]</scope>
    <source>
        <strain evidence="17">DSM 6200 / JCM 39069 / Hxd3</strain>
    </source>
</reference>
<gene>
    <name evidence="16" type="ordered locus">Dole_1068</name>
</gene>
<dbReference type="PANTHER" id="PTHR42795">
    <property type="entry name" value="ALANINE DEHYDROGENASE"/>
    <property type="match status" value="1"/>
</dbReference>
<evidence type="ECO:0000256" key="4">
    <source>
        <dbReference type="ARBA" id="ARBA00022741"/>
    </source>
</evidence>
<evidence type="ECO:0000256" key="5">
    <source>
        <dbReference type="ARBA" id="ARBA00023002"/>
    </source>
</evidence>
<dbReference type="STRING" id="96561.Dole_1068"/>
<feature type="domain" description="Alanine dehydrogenase/pyridine nucleotide transhydrogenase NAD(H)-binding" evidence="14">
    <location>
        <begin position="149"/>
        <end position="297"/>
    </location>
</feature>
<dbReference type="GO" id="GO:0046872">
    <property type="term" value="F:metal ion binding"/>
    <property type="evidence" value="ECO:0007669"/>
    <property type="project" value="UniProtKB-KW"/>
</dbReference>
<evidence type="ECO:0000256" key="8">
    <source>
        <dbReference type="ARBA" id="ARBA00060602"/>
    </source>
</evidence>
<comment type="similarity">
    <text evidence="1 9">Belongs to the AlaDH/PNT family.</text>
</comment>
<accession>A8ZX21</accession>
<keyword evidence="17" id="KW-1185">Reference proteome</keyword>
<keyword evidence="4 12" id="KW-0547">Nucleotide-binding</keyword>
<dbReference type="eggNOG" id="COG0686">
    <property type="taxonomic scope" value="Bacteria"/>
</dbReference>